<name>A0A1D8QVA2_9PROT</name>
<evidence type="ECO:0000313" key="2">
    <source>
        <dbReference type="EMBL" id="AOW46262.1"/>
    </source>
</evidence>
<keyword evidence="3" id="KW-1185">Reference proteome</keyword>
<dbReference type="KEGG" id="aasc:A4S02_05075"/>
<reference evidence="3" key="1">
    <citation type="submission" date="2016-04" db="EMBL/GenBank/DDBJ databases">
        <authorList>
            <person name="Jeon C.O."/>
            <person name="Cho G.Y."/>
            <person name="Jeong H.I."/>
            <person name="Kim K.H."/>
        </authorList>
    </citation>
    <scope>NUCLEOTIDE SEQUENCE [LARGE SCALE GENOMIC DNA]</scope>
    <source>
        <strain evidence="3">LMG 1590</strain>
    </source>
</reference>
<accession>A0A1D8QVA2</accession>
<evidence type="ECO:0000313" key="3">
    <source>
        <dbReference type="Proteomes" id="UP000175973"/>
    </source>
</evidence>
<organism evidence="2 3">
    <name type="scientific">Acetobacter ascendens</name>
    <dbReference type="NCBI Taxonomy" id="481146"/>
    <lineage>
        <taxon>Bacteria</taxon>
        <taxon>Pseudomonadati</taxon>
        <taxon>Pseudomonadota</taxon>
        <taxon>Alphaproteobacteria</taxon>
        <taxon>Acetobacterales</taxon>
        <taxon>Acetobacteraceae</taxon>
        <taxon>Acetobacter</taxon>
    </lineage>
</organism>
<dbReference type="AlphaFoldDB" id="A0A1D8QVA2"/>
<dbReference type="EMBL" id="CP015164">
    <property type="protein sequence ID" value="AOW46262.1"/>
    <property type="molecule type" value="Genomic_DNA"/>
</dbReference>
<sequence>MRALAAHGAQVVGAARNLTKAEHATGQVRADAEHGGGTFELIALEPFWKFAMIGFQEVLSVIQMQDVDASTTRPHDRNYTQDETLSV</sequence>
<protein>
    <submittedName>
        <fullName evidence="2">Uncharacterized protein</fullName>
    </submittedName>
</protein>
<gene>
    <name evidence="2" type="ORF">A4S02_05075</name>
</gene>
<feature type="region of interest" description="Disordered" evidence="1">
    <location>
        <begin position="67"/>
        <end position="87"/>
    </location>
</feature>
<evidence type="ECO:0000256" key="1">
    <source>
        <dbReference type="SAM" id="MobiDB-lite"/>
    </source>
</evidence>
<dbReference type="Proteomes" id="UP000175973">
    <property type="component" value="Chromosome"/>
</dbReference>
<proteinExistence type="predicted"/>